<dbReference type="SUPFAM" id="SSF52540">
    <property type="entry name" value="P-loop containing nucleoside triphosphate hydrolases"/>
    <property type="match status" value="1"/>
</dbReference>
<protein>
    <recommendedName>
        <fullName evidence="2">protein-synthesizing GTPase</fullName>
        <ecNumber evidence="2">3.6.5.3</ecNumber>
    </recommendedName>
</protein>
<dbReference type="GO" id="GO:0005525">
    <property type="term" value="F:GTP binding"/>
    <property type="evidence" value="ECO:0007669"/>
    <property type="project" value="UniProtKB-KW"/>
</dbReference>
<dbReference type="Gene3D" id="2.40.30.10">
    <property type="entry name" value="Translation factors"/>
    <property type="match status" value="2"/>
</dbReference>
<evidence type="ECO:0000256" key="2">
    <source>
        <dbReference type="ARBA" id="ARBA00011986"/>
    </source>
</evidence>
<dbReference type="FunFam" id="2.40.30.10:FF:000075">
    <property type="entry name" value="Translation initiation factor 2 subunit gamma"/>
    <property type="match status" value="1"/>
</dbReference>
<gene>
    <name evidence="10" type="ORF">SINC0208_LOCUS3077</name>
</gene>
<keyword evidence="5" id="KW-0378">Hydrolase</keyword>
<dbReference type="CDD" id="cd03688">
    <property type="entry name" value="eIF2_gamma_II"/>
    <property type="match status" value="1"/>
</dbReference>
<comment type="catalytic activity">
    <reaction evidence="8">
        <text>GTP + H2O = GDP + phosphate + H(+)</text>
        <dbReference type="Rhea" id="RHEA:19669"/>
        <dbReference type="ChEBI" id="CHEBI:15377"/>
        <dbReference type="ChEBI" id="CHEBI:15378"/>
        <dbReference type="ChEBI" id="CHEBI:37565"/>
        <dbReference type="ChEBI" id="CHEBI:43474"/>
        <dbReference type="ChEBI" id="CHEBI:58189"/>
        <dbReference type="EC" id="3.6.5.3"/>
    </reaction>
</comment>
<proteinExistence type="inferred from homology"/>
<dbReference type="InterPro" id="IPR015256">
    <property type="entry name" value="eIF2g_C"/>
</dbReference>
<dbReference type="GO" id="GO:0003924">
    <property type="term" value="F:GTPase activity"/>
    <property type="evidence" value="ECO:0007669"/>
    <property type="project" value="InterPro"/>
</dbReference>
<dbReference type="Pfam" id="PF09173">
    <property type="entry name" value="eIF2_C"/>
    <property type="match status" value="1"/>
</dbReference>
<dbReference type="FunFam" id="3.40.50.300:FF:000065">
    <property type="entry name" value="Eukaryotic translation initiation factor 2 subunit gamma"/>
    <property type="match status" value="1"/>
</dbReference>
<dbReference type="CDD" id="cd15490">
    <property type="entry name" value="eIF2_gamma_III"/>
    <property type="match status" value="1"/>
</dbReference>
<dbReference type="AlphaFoldDB" id="A0A7S3MV25"/>
<comment type="similarity">
    <text evidence="1">Belongs to the TRAFAC class translation factor GTPase superfamily. Classic translation factor GTPase family. EF-Tu/EF-1A subfamily.</text>
</comment>
<dbReference type="InterPro" id="IPR044127">
    <property type="entry name" value="eIF2g_dom_2"/>
</dbReference>
<dbReference type="GO" id="GO:0001731">
    <property type="term" value="P:formation of translation preinitiation complex"/>
    <property type="evidence" value="ECO:0007669"/>
    <property type="project" value="TreeGrafter"/>
</dbReference>
<name>A0A7S3MV25_9SPIT</name>
<organism evidence="10">
    <name type="scientific">Strombidium inclinatum</name>
    <dbReference type="NCBI Taxonomy" id="197538"/>
    <lineage>
        <taxon>Eukaryota</taxon>
        <taxon>Sar</taxon>
        <taxon>Alveolata</taxon>
        <taxon>Ciliophora</taxon>
        <taxon>Intramacronucleata</taxon>
        <taxon>Spirotrichea</taxon>
        <taxon>Oligotrichia</taxon>
        <taxon>Strombidiidae</taxon>
        <taxon>Strombidium</taxon>
    </lineage>
</organism>
<dbReference type="SUPFAM" id="SSF50465">
    <property type="entry name" value="EF-Tu/eEF-1alpha/eIF2-gamma C-terminal domain"/>
    <property type="match status" value="1"/>
</dbReference>
<dbReference type="Pfam" id="PF03144">
    <property type="entry name" value="GTP_EFTU_D2"/>
    <property type="match status" value="1"/>
</dbReference>
<dbReference type="GO" id="GO:0003743">
    <property type="term" value="F:translation initiation factor activity"/>
    <property type="evidence" value="ECO:0007669"/>
    <property type="project" value="UniProtKB-KW"/>
</dbReference>
<keyword evidence="3" id="KW-0396">Initiation factor</keyword>
<keyword evidence="7" id="KW-0342">GTP-binding</keyword>
<dbReference type="PROSITE" id="PS51722">
    <property type="entry name" value="G_TR_2"/>
    <property type="match status" value="1"/>
</dbReference>
<dbReference type="GO" id="GO:0005850">
    <property type="term" value="C:eukaryotic translation initiation factor 2 complex"/>
    <property type="evidence" value="ECO:0007669"/>
    <property type="project" value="TreeGrafter"/>
</dbReference>
<dbReference type="InterPro" id="IPR009001">
    <property type="entry name" value="Transl_elong_EF1A/Init_IF2_C"/>
</dbReference>
<dbReference type="Pfam" id="PF00009">
    <property type="entry name" value="GTP_EFTU"/>
    <property type="match status" value="1"/>
</dbReference>
<evidence type="ECO:0000256" key="1">
    <source>
        <dbReference type="ARBA" id="ARBA00007249"/>
    </source>
</evidence>
<evidence type="ECO:0000256" key="8">
    <source>
        <dbReference type="ARBA" id="ARBA00048107"/>
    </source>
</evidence>
<dbReference type="Gene3D" id="3.40.50.300">
    <property type="entry name" value="P-loop containing nucleotide triphosphate hydrolases"/>
    <property type="match status" value="1"/>
</dbReference>
<dbReference type="PANTHER" id="PTHR42854:SF3">
    <property type="entry name" value="EUKARYOTIC TRANSLATION INITIATION FACTOR 2 SUBUNIT 3-RELATED"/>
    <property type="match status" value="1"/>
</dbReference>
<dbReference type="InterPro" id="IPR009000">
    <property type="entry name" value="Transl_B-barrel_sf"/>
</dbReference>
<dbReference type="SUPFAM" id="SSF50447">
    <property type="entry name" value="Translation proteins"/>
    <property type="match status" value="1"/>
</dbReference>
<dbReference type="InterPro" id="IPR050543">
    <property type="entry name" value="eIF2G"/>
</dbReference>
<evidence type="ECO:0000256" key="6">
    <source>
        <dbReference type="ARBA" id="ARBA00022917"/>
    </source>
</evidence>
<evidence type="ECO:0000259" key="9">
    <source>
        <dbReference type="PROSITE" id="PS51722"/>
    </source>
</evidence>
<dbReference type="EMBL" id="HBIH01007530">
    <property type="protein sequence ID" value="CAE0322493.1"/>
    <property type="molecule type" value="Transcribed_RNA"/>
</dbReference>
<dbReference type="GO" id="GO:0005829">
    <property type="term" value="C:cytosol"/>
    <property type="evidence" value="ECO:0007669"/>
    <property type="project" value="TreeGrafter"/>
</dbReference>
<dbReference type="InterPro" id="IPR004161">
    <property type="entry name" value="EFTu-like_2"/>
</dbReference>
<evidence type="ECO:0000256" key="3">
    <source>
        <dbReference type="ARBA" id="ARBA00022540"/>
    </source>
</evidence>
<dbReference type="GO" id="GO:0000049">
    <property type="term" value="F:tRNA binding"/>
    <property type="evidence" value="ECO:0007669"/>
    <property type="project" value="InterPro"/>
</dbReference>
<dbReference type="PANTHER" id="PTHR42854">
    <property type="entry name" value="EUKARYOTIC TRANSLATION INITIATION FACTOR 2 SUBUNIT 3 FAMILY MEMBER"/>
    <property type="match status" value="1"/>
</dbReference>
<keyword evidence="4" id="KW-0547">Nucleotide-binding</keyword>
<dbReference type="InterPro" id="IPR000795">
    <property type="entry name" value="T_Tr_GTP-bd_dom"/>
</dbReference>
<feature type="domain" description="Tr-type G" evidence="9">
    <location>
        <begin position="1"/>
        <end position="171"/>
    </location>
</feature>
<sequence>MRNITIKLGYANAKLYKCTQCPPPKCFQPYGSGKEDKAECKYCCSQLFLLRHVSFVDCPGHDVLMATMLAGAAVMDSALLLVAANQPCPMPQTREHLAAVEIMDLDQIIILQNKIDIIIKDPNACIKQKEDIKNFIEGTVAEGAPIIPISAQLCYNIDTVVDYVTRIPIPVRDFISPPQLIIIRSFDVNKPGEDAETLKGGVAGGTILKGVLRVGDKVSIKPGLITKSQRTGAVQCREIQSQITSLMADENRLMYAVPGGLIGVGLKVDPLITRQDQLVGQIIGHPESMPDVLSEIDAQFYLLKRLLGVKTTSRQTDAEKRNKVSPLKTDELLLINVGSTSLAGKIISVKKDTVKIEFSKPVCANIGEKIALSRRIDNNFRLIGWGEIKRTHSSKNYNN</sequence>
<evidence type="ECO:0000256" key="7">
    <source>
        <dbReference type="ARBA" id="ARBA00023134"/>
    </source>
</evidence>
<keyword evidence="6" id="KW-0648">Protein biosynthesis</keyword>
<reference evidence="10" key="1">
    <citation type="submission" date="2021-01" db="EMBL/GenBank/DDBJ databases">
        <authorList>
            <person name="Corre E."/>
            <person name="Pelletier E."/>
            <person name="Niang G."/>
            <person name="Scheremetjew M."/>
            <person name="Finn R."/>
            <person name="Kale V."/>
            <person name="Holt S."/>
            <person name="Cochrane G."/>
            <person name="Meng A."/>
            <person name="Brown T."/>
            <person name="Cohen L."/>
        </authorList>
    </citation>
    <scope>NUCLEOTIDE SEQUENCE</scope>
    <source>
        <strain evidence="10">S3</strain>
    </source>
</reference>
<dbReference type="EC" id="3.6.5.3" evidence="2"/>
<evidence type="ECO:0000256" key="4">
    <source>
        <dbReference type="ARBA" id="ARBA00022741"/>
    </source>
</evidence>
<evidence type="ECO:0000313" key="10">
    <source>
        <dbReference type="EMBL" id="CAE0322493.1"/>
    </source>
</evidence>
<dbReference type="FunFam" id="2.40.30.10:FF:000009">
    <property type="entry name" value="Eukaryotic translation initiation factor 2 subunit gamma"/>
    <property type="match status" value="1"/>
</dbReference>
<dbReference type="NCBIfam" id="NF003077">
    <property type="entry name" value="PRK04000.1"/>
    <property type="match status" value="1"/>
</dbReference>
<evidence type="ECO:0000256" key="5">
    <source>
        <dbReference type="ARBA" id="ARBA00022801"/>
    </source>
</evidence>
<dbReference type="InterPro" id="IPR027417">
    <property type="entry name" value="P-loop_NTPase"/>
</dbReference>
<accession>A0A7S3MV25</accession>